<evidence type="ECO:0000313" key="2">
    <source>
        <dbReference type="EMBL" id="KAA8542910.1"/>
    </source>
</evidence>
<dbReference type="Proteomes" id="UP000325577">
    <property type="component" value="Linkage Group LG12"/>
</dbReference>
<protein>
    <submittedName>
        <fullName evidence="2">Uncharacterized protein</fullName>
    </submittedName>
</protein>
<proteinExistence type="predicted"/>
<dbReference type="AlphaFoldDB" id="A0A5J5BL08"/>
<evidence type="ECO:0000313" key="3">
    <source>
        <dbReference type="Proteomes" id="UP000325577"/>
    </source>
</evidence>
<organism evidence="2 3">
    <name type="scientific">Nyssa sinensis</name>
    <dbReference type="NCBI Taxonomy" id="561372"/>
    <lineage>
        <taxon>Eukaryota</taxon>
        <taxon>Viridiplantae</taxon>
        <taxon>Streptophyta</taxon>
        <taxon>Embryophyta</taxon>
        <taxon>Tracheophyta</taxon>
        <taxon>Spermatophyta</taxon>
        <taxon>Magnoliopsida</taxon>
        <taxon>eudicotyledons</taxon>
        <taxon>Gunneridae</taxon>
        <taxon>Pentapetalae</taxon>
        <taxon>asterids</taxon>
        <taxon>Cornales</taxon>
        <taxon>Nyssaceae</taxon>
        <taxon>Nyssa</taxon>
    </lineage>
</organism>
<gene>
    <name evidence="2" type="ORF">F0562_024055</name>
</gene>
<reference evidence="2 3" key="1">
    <citation type="submission" date="2019-09" db="EMBL/GenBank/DDBJ databases">
        <title>A chromosome-level genome assembly of the Chinese tupelo Nyssa sinensis.</title>
        <authorList>
            <person name="Yang X."/>
            <person name="Kang M."/>
            <person name="Yang Y."/>
            <person name="Xiong H."/>
            <person name="Wang M."/>
            <person name="Zhang Z."/>
            <person name="Wang Z."/>
            <person name="Wu H."/>
            <person name="Ma T."/>
            <person name="Liu J."/>
            <person name="Xi Z."/>
        </authorList>
    </citation>
    <scope>NUCLEOTIDE SEQUENCE [LARGE SCALE GENOMIC DNA]</scope>
    <source>
        <strain evidence="2">J267</strain>
        <tissue evidence="2">Leaf</tissue>
    </source>
</reference>
<evidence type="ECO:0000256" key="1">
    <source>
        <dbReference type="SAM" id="MobiDB-lite"/>
    </source>
</evidence>
<dbReference type="EMBL" id="CM018035">
    <property type="protein sequence ID" value="KAA8542910.1"/>
    <property type="molecule type" value="Genomic_DNA"/>
</dbReference>
<name>A0A5J5BL08_9ASTE</name>
<feature type="region of interest" description="Disordered" evidence="1">
    <location>
        <begin position="1"/>
        <end position="27"/>
    </location>
</feature>
<sequence>MPYDEGPSIGKGPNDVNKSAQAQTAPDVRSGVLKDLSAKGVVRDGNSANKLQVGLEAATWGDDERFGDQHVVGSKLFNFYSGKGLKLQILESDFPYIWVAVLNRGGLDVIGENSVMRNRQDETRLLGRQNPKRQDGLQMVFKENQQQGECRSMVES</sequence>
<keyword evidence="3" id="KW-1185">Reference proteome</keyword>
<accession>A0A5J5BL08</accession>